<dbReference type="PROSITE" id="PS50109">
    <property type="entry name" value="HIS_KIN"/>
    <property type="match status" value="1"/>
</dbReference>
<dbReference type="InterPro" id="IPR036097">
    <property type="entry name" value="HisK_dim/P_sf"/>
</dbReference>
<feature type="transmembrane region" description="Helical" evidence="7">
    <location>
        <begin position="12"/>
        <end position="33"/>
    </location>
</feature>
<dbReference type="InterPro" id="IPR005467">
    <property type="entry name" value="His_kinase_dom"/>
</dbReference>
<dbReference type="InterPro" id="IPR035965">
    <property type="entry name" value="PAS-like_dom_sf"/>
</dbReference>
<evidence type="ECO:0000259" key="10">
    <source>
        <dbReference type="PROSITE" id="PS50112"/>
    </source>
</evidence>
<dbReference type="Gene3D" id="3.30.450.40">
    <property type="match status" value="1"/>
</dbReference>
<dbReference type="PROSITE" id="PS50110">
    <property type="entry name" value="RESPONSE_REGULATORY"/>
    <property type="match status" value="1"/>
</dbReference>
<dbReference type="InterPro" id="IPR036890">
    <property type="entry name" value="HATPase_C_sf"/>
</dbReference>
<proteinExistence type="predicted"/>
<dbReference type="Pfam" id="PF13185">
    <property type="entry name" value="GAF_2"/>
    <property type="match status" value="1"/>
</dbReference>
<dbReference type="InterPro" id="IPR000014">
    <property type="entry name" value="PAS"/>
</dbReference>
<dbReference type="SMART" id="SM00086">
    <property type="entry name" value="PAC"/>
    <property type="match status" value="2"/>
</dbReference>
<dbReference type="InterPro" id="IPR001789">
    <property type="entry name" value="Sig_transdc_resp-reg_receiver"/>
</dbReference>
<evidence type="ECO:0000313" key="12">
    <source>
        <dbReference type="EMBL" id="VAX31484.1"/>
    </source>
</evidence>
<dbReference type="PROSITE" id="PS50112">
    <property type="entry name" value="PAS"/>
    <property type="match status" value="1"/>
</dbReference>
<name>A0A3B1D5Q8_9ZZZZ</name>
<keyword evidence="5" id="KW-0067">ATP-binding</keyword>
<dbReference type="PROSITE" id="PS50113">
    <property type="entry name" value="PAC"/>
    <property type="match status" value="1"/>
</dbReference>
<dbReference type="SMART" id="SM00065">
    <property type="entry name" value="GAF"/>
    <property type="match status" value="1"/>
</dbReference>
<dbReference type="InterPro" id="IPR000700">
    <property type="entry name" value="PAS-assoc_C"/>
</dbReference>
<dbReference type="GO" id="GO:0000155">
    <property type="term" value="F:phosphorelay sensor kinase activity"/>
    <property type="evidence" value="ECO:0007669"/>
    <property type="project" value="InterPro"/>
</dbReference>
<dbReference type="CDD" id="cd00130">
    <property type="entry name" value="PAS"/>
    <property type="match status" value="1"/>
</dbReference>
<dbReference type="Gene3D" id="3.40.50.2300">
    <property type="match status" value="1"/>
</dbReference>
<evidence type="ECO:0000256" key="5">
    <source>
        <dbReference type="ARBA" id="ARBA00022840"/>
    </source>
</evidence>
<feature type="domain" description="PAS" evidence="10">
    <location>
        <begin position="381"/>
        <end position="439"/>
    </location>
</feature>
<gene>
    <name evidence="12" type="ORF">MNBD_NITROSPIRAE02-413</name>
</gene>
<evidence type="ECO:0000259" key="11">
    <source>
        <dbReference type="PROSITE" id="PS50113"/>
    </source>
</evidence>
<feature type="transmembrane region" description="Helical" evidence="7">
    <location>
        <begin position="149"/>
        <end position="169"/>
    </location>
</feature>
<dbReference type="SUPFAM" id="SSF55781">
    <property type="entry name" value="GAF domain-like"/>
    <property type="match status" value="1"/>
</dbReference>
<dbReference type="AlphaFoldDB" id="A0A3B1D5Q8"/>
<keyword evidence="1" id="KW-0597">Phosphoprotein</keyword>
<dbReference type="NCBIfam" id="TIGR00229">
    <property type="entry name" value="sensory_box"/>
    <property type="match status" value="1"/>
</dbReference>
<feature type="domain" description="Response regulatory" evidence="9">
    <location>
        <begin position="761"/>
        <end position="879"/>
    </location>
</feature>
<dbReference type="PANTHER" id="PTHR43065">
    <property type="entry name" value="SENSOR HISTIDINE KINASE"/>
    <property type="match status" value="1"/>
</dbReference>
<dbReference type="Gene3D" id="3.30.450.20">
    <property type="entry name" value="PAS domain"/>
    <property type="match status" value="1"/>
</dbReference>
<dbReference type="Pfam" id="PF02518">
    <property type="entry name" value="HATPase_c"/>
    <property type="match status" value="1"/>
</dbReference>
<keyword evidence="7" id="KW-1133">Transmembrane helix</keyword>
<evidence type="ECO:0000256" key="6">
    <source>
        <dbReference type="ARBA" id="ARBA00023012"/>
    </source>
</evidence>
<feature type="domain" description="Histidine kinase" evidence="8">
    <location>
        <begin position="519"/>
        <end position="742"/>
    </location>
</feature>
<dbReference type="SMART" id="SM00387">
    <property type="entry name" value="HATPase_c"/>
    <property type="match status" value="1"/>
</dbReference>
<feature type="domain" description="PAC" evidence="11">
    <location>
        <begin position="452"/>
        <end position="506"/>
    </location>
</feature>
<dbReference type="InterPro" id="IPR001610">
    <property type="entry name" value="PAC"/>
</dbReference>
<evidence type="ECO:0000256" key="2">
    <source>
        <dbReference type="ARBA" id="ARBA00022679"/>
    </source>
</evidence>
<dbReference type="SUPFAM" id="SSF55785">
    <property type="entry name" value="PYP-like sensor domain (PAS domain)"/>
    <property type="match status" value="1"/>
</dbReference>
<accession>A0A3B1D5Q8</accession>
<dbReference type="Gene3D" id="1.10.287.130">
    <property type="match status" value="1"/>
</dbReference>
<keyword evidence="3" id="KW-0547">Nucleotide-binding</keyword>
<evidence type="ECO:0000256" key="4">
    <source>
        <dbReference type="ARBA" id="ARBA00022777"/>
    </source>
</evidence>
<dbReference type="InterPro" id="IPR004358">
    <property type="entry name" value="Sig_transdc_His_kin-like_C"/>
</dbReference>
<keyword evidence="7" id="KW-0472">Membrane</keyword>
<dbReference type="EMBL" id="UOGH01000205">
    <property type="protein sequence ID" value="VAX31484.1"/>
    <property type="molecule type" value="Genomic_DNA"/>
</dbReference>
<dbReference type="InterPro" id="IPR029016">
    <property type="entry name" value="GAF-like_dom_sf"/>
</dbReference>
<evidence type="ECO:0000256" key="7">
    <source>
        <dbReference type="SAM" id="Phobius"/>
    </source>
</evidence>
<dbReference type="InterPro" id="IPR003661">
    <property type="entry name" value="HisK_dim/P_dom"/>
</dbReference>
<dbReference type="InterPro" id="IPR011006">
    <property type="entry name" value="CheY-like_superfamily"/>
</dbReference>
<dbReference type="Gene3D" id="3.30.565.10">
    <property type="entry name" value="Histidine kinase-like ATPase, C-terminal domain"/>
    <property type="match status" value="1"/>
</dbReference>
<sequence length="880" mass="97483">MRNGSISSKIRIPILAFLLLIIVFIISVSISTVNRVSREYFSTFFKLHRLQIESIIKSSKNMDDAIKQIREHQNNEGITYAIFDDGMPVLSKGDISVVRGITERDKLVKTRINGTRGYGYRFSYSPWGWEIVLVSSPVMPGSVEAANNIMISGISFAAILFIIGIMAVVNRNLKVPLDRLIRKLREGQPLTHTGVKEFDFLVDAINGAFDSEKEQRLKTEILHRAAVALNESMSLDDTLRTILDAARGLIYADYAAIALFNEKGEFSKIISNGIDTEEIRQRVGMYPRGKGILRMMQLSLMPVRIDDVTKHGAFSGRLPDGHPSIRNFLGYPIFSSRGTPLGSIYFANKTTGSFTEEDERFLMAIASDAAVAIQRVSATEELRRFKKIIDSAFDIITFTDEEGHIIYVNRAFEELTGYTKSEMSGKGLFALNEGIYNENFYSDIFNSIRSGNPWRGELINRKKDGEEFVVSSVIFPIHSDSGKTINFVSIQRDITEEKKLYAQLLRAQKMEAIGTLAGGIAHDFNNILTAVLGYAEVIKNKISRNDPIYKGISIIEKSAQQGAVLASRILGITRKEKLELKVVDINAIIRETFDILNRSIPKEVKIELNLRDGIPPIKADPVQIQQVIMNLAINAKDAMPDGGTLRIETDRVGRENGAANGIASDSVGGFVRLAVSDTGEGMDTDLQSRVFDPFFTTKETGKGTGLGLYIIHSIVTNHGGYINLYSEPGKGTRFNMYFPVSRGGVKDTESFAEGELNGSGLILVIDDDQNIRELGKDLLESLGYTVITAANGMEGIALFRERKEEIAIVLLDMIMPGMSGSEVFQRLQSIDPDVKVILCSGYSHEGLAGIKELLDSGVKGFVQKPFTRKTIARALKKILS</sequence>
<dbReference type="SUPFAM" id="SSF55874">
    <property type="entry name" value="ATPase domain of HSP90 chaperone/DNA topoisomerase II/histidine kinase"/>
    <property type="match status" value="1"/>
</dbReference>
<keyword evidence="2" id="KW-0808">Transferase</keyword>
<organism evidence="12">
    <name type="scientific">hydrothermal vent metagenome</name>
    <dbReference type="NCBI Taxonomy" id="652676"/>
    <lineage>
        <taxon>unclassified sequences</taxon>
        <taxon>metagenomes</taxon>
        <taxon>ecological metagenomes</taxon>
    </lineage>
</organism>
<dbReference type="InterPro" id="IPR003018">
    <property type="entry name" value="GAF"/>
</dbReference>
<dbReference type="SUPFAM" id="SSF52172">
    <property type="entry name" value="CheY-like"/>
    <property type="match status" value="1"/>
</dbReference>
<keyword evidence="6" id="KW-0902">Two-component regulatory system</keyword>
<evidence type="ECO:0000256" key="1">
    <source>
        <dbReference type="ARBA" id="ARBA00022553"/>
    </source>
</evidence>
<keyword evidence="4" id="KW-0418">Kinase</keyword>
<dbReference type="Pfam" id="PF00072">
    <property type="entry name" value="Response_reg"/>
    <property type="match status" value="1"/>
</dbReference>
<evidence type="ECO:0000259" key="9">
    <source>
        <dbReference type="PROSITE" id="PS50110"/>
    </source>
</evidence>
<reference evidence="12" key="1">
    <citation type="submission" date="2018-06" db="EMBL/GenBank/DDBJ databases">
        <authorList>
            <person name="Zhirakovskaya E."/>
        </authorList>
    </citation>
    <scope>NUCLEOTIDE SEQUENCE</scope>
</reference>
<dbReference type="SMART" id="SM00448">
    <property type="entry name" value="REC"/>
    <property type="match status" value="1"/>
</dbReference>
<dbReference type="PRINTS" id="PR00344">
    <property type="entry name" value="BCTRLSENSOR"/>
</dbReference>
<dbReference type="GO" id="GO:0005524">
    <property type="term" value="F:ATP binding"/>
    <property type="evidence" value="ECO:0007669"/>
    <property type="project" value="UniProtKB-KW"/>
</dbReference>
<protein>
    <submittedName>
        <fullName evidence="12">Uncharacterized protein</fullName>
    </submittedName>
</protein>
<evidence type="ECO:0000259" key="8">
    <source>
        <dbReference type="PROSITE" id="PS50109"/>
    </source>
</evidence>
<dbReference type="Pfam" id="PF13426">
    <property type="entry name" value="PAS_9"/>
    <property type="match status" value="1"/>
</dbReference>
<dbReference type="InterPro" id="IPR003594">
    <property type="entry name" value="HATPase_dom"/>
</dbReference>
<dbReference type="CDD" id="cd00082">
    <property type="entry name" value="HisKA"/>
    <property type="match status" value="1"/>
</dbReference>
<keyword evidence="7" id="KW-0812">Transmembrane</keyword>
<dbReference type="SUPFAM" id="SSF47384">
    <property type="entry name" value="Homodimeric domain of signal transducing histidine kinase"/>
    <property type="match status" value="1"/>
</dbReference>
<dbReference type="PANTHER" id="PTHR43065:SF46">
    <property type="entry name" value="C4-DICARBOXYLATE TRANSPORT SENSOR PROTEIN DCTB"/>
    <property type="match status" value="1"/>
</dbReference>
<evidence type="ECO:0000256" key="3">
    <source>
        <dbReference type="ARBA" id="ARBA00022741"/>
    </source>
</evidence>
<dbReference type="SMART" id="SM00091">
    <property type="entry name" value="PAS"/>
    <property type="match status" value="1"/>
</dbReference>